<dbReference type="PANTHER" id="PTHR30050">
    <property type="entry name" value="CHROMOSOMAL REPLICATION INITIATOR PROTEIN DNAA"/>
    <property type="match status" value="1"/>
</dbReference>
<dbReference type="GO" id="GO:0006270">
    <property type="term" value="P:DNA replication initiation"/>
    <property type="evidence" value="ECO:0007669"/>
    <property type="project" value="InterPro"/>
</dbReference>
<dbReference type="InterPro" id="IPR013159">
    <property type="entry name" value="DnaA_C"/>
</dbReference>
<evidence type="ECO:0000259" key="9">
    <source>
        <dbReference type="SMART" id="SM00760"/>
    </source>
</evidence>
<dbReference type="Gene3D" id="3.40.50.300">
    <property type="entry name" value="P-loop containing nucleotide triphosphate hydrolases"/>
    <property type="match status" value="1"/>
</dbReference>
<accession>A0A6J7D8M0</accession>
<name>A0A6J7D8M0_9ZZZZ</name>
<evidence type="ECO:0000256" key="5">
    <source>
        <dbReference type="ARBA" id="ARBA00022840"/>
    </source>
</evidence>
<keyword evidence="2" id="KW-0963">Cytoplasm</keyword>
<dbReference type="SUPFAM" id="SSF48295">
    <property type="entry name" value="TrpR-like"/>
    <property type="match status" value="1"/>
</dbReference>
<feature type="domain" description="AAA+ ATPase" evidence="8">
    <location>
        <begin position="148"/>
        <end position="283"/>
    </location>
</feature>
<comment type="similarity">
    <text evidence="1">Belongs to the DnaA family.</text>
</comment>
<dbReference type="SMART" id="SM00382">
    <property type="entry name" value="AAA"/>
    <property type="match status" value="1"/>
</dbReference>
<evidence type="ECO:0000256" key="1">
    <source>
        <dbReference type="ARBA" id="ARBA00006583"/>
    </source>
</evidence>
<dbReference type="EMBL" id="CAFBLN010000013">
    <property type="protein sequence ID" value="CAB4865294.1"/>
    <property type="molecule type" value="Genomic_DNA"/>
</dbReference>
<dbReference type="Gene3D" id="1.10.1750.10">
    <property type="match status" value="1"/>
</dbReference>
<evidence type="ECO:0000256" key="6">
    <source>
        <dbReference type="ARBA" id="ARBA00023121"/>
    </source>
</evidence>
<dbReference type="Gene3D" id="3.30.300.180">
    <property type="match status" value="1"/>
</dbReference>
<dbReference type="GO" id="GO:0006275">
    <property type="term" value="P:regulation of DNA replication"/>
    <property type="evidence" value="ECO:0007669"/>
    <property type="project" value="InterPro"/>
</dbReference>
<dbReference type="HAMAP" id="MF_00377">
    <property type="entry name" value="DnaA_bact"/>
    <property type="match status" value="1"/>
</dbReference>
<dbReference type="AlphaFoldDB" id="A0A6J7D8M0"/>
<dbReference type="Pfam" id="PF08299">
    <property type="entry name" value="Bac_DnaA_C"/>
    <property type="match status" value="1"/>
</dbReference>
<dbReference type="InterPro" id="IPR010921">
    <property type="entry name" value="Trp_repressor/repl_initiator"/>
</dbReference>
<dbReference type="PROSITE" id="PS01008">
    <property type="entry name" value="DNAA"/>
    <property type="match status" value="1"/>
</dbReference>
<dbReference type="GO" id="GO:0005886">
    <property type="term" value="C:plasma membrane"/>
    <property type="evidence" value="ECO:0007669"/>
    <property type="project" value="TreeGrafter"/>
</dbReference>
<keyword evidence="5" id="KW-0067">ATP-binding</keyword>
<reference evidence="10" key="1">
    <citation type="submission" date="2020-05" db="EMBL/GenBank/DDBJ databases">
        <authorList>
            <person name="Chiriac C."/>
            <person name="Salcher M."/>
            <person name="Ghai R."/>
            <person name="Kavagutti S V."/>
        </authorList>
    </citation>
    <scope>NUCLEOTIDE SEQUENCE</scope>
</reference>
<evidence type="ECO:0000313" key="10">
    <source>
        <dbReference type="EMBL" id="CAB4865294.1"/>
    </source>
</evidence>
<dbReference type="GO" id="GO:0003688">
    <property type="term" value="F:DNA replication origin binding"/>
    <property type="evidence" value="ECO:0007669"/>
    <property type="project" value="InterPro"/>
</dbReference>
<evidence type="ECO:0000256" key="2">
    <source>
        <dbReference type="ARBA" id="ARBA00022490"/>
    </source>
</evidence>
<dbReference type="PANTHER" id="PTHR30050:SF2">
    <property type="entry name" value="CHROMOSOMAL REPLICATION INITIATOR PROTEIN DNAA"/>
    <property type="match status" value="1"/>
</dbReference>
<evidence type="ECO:0000256" key="7">
    <source>
        <dbReference type="ARBA" id="ARBA00023125"/>
    </source>
</evidence>
<evidence type="ECO:0000256" key="3">
    <source>
        <dbReference type="ARBA" id="ARBA00022705"/>
    </source>
</evidence>
<dbReference type="SMART" id="SM00760">
    <property type="entry name" value="Bac_DnaA_C"/>
    <property type="match status" value="1"/>
</dbReference>
<dbReference type="InterPro" id="IPR038454">
    <property type="entry name" value="DnaA_N_sf"/>
</dbReference>
<proteinExistence type="inferred from homology"/>
<dbReference type="InterPro" id="IPR013317">
    <property type="entry name" value="DnaA_dom"/>
</dbReference>
<dbReference type="Pfam" id="PF00308">
    <property type="entry name" value="Bac_DnaA"/>
    <property type="match status" value="1"/>
</dbReference>
<keyword evidence="4" id="KW-0547">Nucleotide-binding</keyword>
<dbReference type="InterPro" id="IPR018312">
    <property type="entry name" value="Chromosome_initiator_DnaA_CS"/>
</dbReference>
<gene>
    <name evidence="10" type="ORF">UFOPK3381_00489</name>
</gene>
<dbReference type="NCBIfam" id="TIGR00362">
    <property type="entry name" value="DnaA"/>
    <property type="match status" value="1"/>
</dbReference>
<dbReference type="SUPFAM" id="SSF52540">
    <property type="entry name" value="P-loop containing nucleoside triphosphate hydrolases"/>
    <property type="match status" value="1"/>
</dbReference>
<dbReference type="InterPro" id="IPR020591">
    <property type="entry name" value="Chromosome_initiator_DnaA-like"/>
</dbReference>
<feature type="domain" description="Chromosomal replication initiator DnaA C-terminal" evidence="9">
    <location>
        <begin position="359"/>
        <end position="429"/>
    </location>
</feature>
<dbReference type="GO" id="GO:0008289">
    <property type="term" value="F:lipid binding"/>
    <property type="evidence" value="ECO:0007669"/>
    <property type="project" value="UniProtKB-KW"/>
</dbReference>
<keyword evidence="3" id="KW-0235">DNA replication</keyword>
<dbReference type="Gene3D" id="1.10.8.60">
    <property type="match status" value="1"/>
</dbReference>
<dbReference type="PRINTS" id="PR00051">
    <property type="entry name" value="DNAA"/>
</dbReference>
<organism evidence="10">
    <name type="scientific">freshwater metagenome</name>
    <dbReference type="NCBI Taxonomy" id="449393"/>
    <lineage>
        <taxon>unclassified sequences</taxon>
        <taxon>metagenomes</taxon>
        <taxon>ecological metagenomes</taxon>
    </lineage>
</organism>
<evidence type="ECO:0000256" key="4">
    <source>
        <dbReference type="ARBA" id="ARBA00022741"/>
    </source>
</evidence>
<dbReference type="CDD" id="cd00009">
    <property type="entry name" value="AAA"/>
    <property type="match status" value="1"/>
</dbReference>
<dbReference type="InterPro" id="IPR001957">
    <property type="entry name" value="Chromosome_initiator_DnaA"/>
</dbReference>
<dbReference type="InterPro" id="IPR003593">
    <property type="entry name" value="AAA+_ATPase"/>
</dbReference>
<evidence type="ECO:0000259" key="8">
    <source>
        <dbReference type="SMART" id="SM00382"/>
    </source>
</evidence>
<dbReference type="FunFam" id="3.40.50.300:FF:000668">
    <property type="entry name" value="Chromosomal replication initiator protein DnaA"/>
    <property type="match status" value="1"/>
</dbReference>
<dbReference type="GO" id="GO:0005524">
    <property type="term" value="F:ATP binding"/>
    <property type="evidence" value="ECO:0007669"/>
    <property type="project" value="UniProtKB-KW"/>
</dbReference>
<dbReference type="InterPro" id="IPR027417">
    <property type="entry name" value="P-loop_NTPase"/>
</dbReference>
<keyword evidence="6" id="KW-0446">Lipid-binding</keyword>
<keyword evidence="7" id="KW-0238">DNA-binding</keyword>
<protein>
    <submittedName>
        <fullName evidence="10">Unannotated protein</fullName>
    </submittedName>
</protein>
<dbReference type="CDD" id="cd06571">
    <property type="entry name" value="Bac_DnaA_C"/>
    <property type="match status" value="1"/>
</dbReference>
<sequence>MLEGQEVYQEWRQAVQNKVPAPAWNATLSAIKFVDYGQNILSIGVPSQVQSNQINNRHLPLLEQELRTIVGPQGSIRITIHDSFDSQVTMAPPATPTTPVVTFTPATPKVGRGQSLDPRMTFETFVIGGSNRMAKAAAESAAERPGREYNPLFIYGKSGLGKTHLLHAIGNYVQRHWPEKEVLYVTTETFLNDFIRSVREQSQIALHERYRSVDVLLIDDIQFMIPRGEGFHENVFHTFNTLHGAGKQIVLTSDQSPRDMDKLQERLRSRLLQGLIVEVGQPDLETRIAILQMKAERENVVIPNDVIEYIANRVRDSIRELEGSITMLRAHSQLAEEKITLEFAKSHLGGLGRDQMVLKPQHIIDTVAGHFGYSALELRGPRRIRPLTHARHIAMYLVREMLPQSSYPVIAKEFGDRNHTSIISAVEKIKGEMVSDRELSQVIIGLTNEITNSID</sequence>